<dbReference type="InterPro" id="IPR036188">
    <property type="entry name" value="FAD/NAD-bd_sf"/>
</dbReference>
<dbReference type="GO" id="GO:0071949">
    <property type="term" value="F:FAD binding"/>
    <property type="evidence" value="ECO:0007669"/>
    <property type="project" value="InterPro"/>
</dbReference>
<keyword evidence="5" id="KW-1185">Reference proteome</keyword>
<evidence type="ECO:0000256" key="2">
    <source>
        <dbReference type="ARBA" id="ARBA00023033"/>
    </source>
</evidence>
<dbReference type="PANTHER" id="PTHR13789:SF309">
    <property type="entry name" value="PUTATIVE (AFU_ORTHOLOGUE AFUA_6G14510)-RELATED"/>
    <property type="match status" value="1"/>
</dbReference>
<comment type="caution">
    <text evidence="4">The sequence shown here is derived from an EMBL/GenBank/DDBJ whole genome shotgun (WGS) entry which is preliminary data.</text>
</comment>
<keyword evidence="1" id="KW-0560">Oxidoreductase</keyword>
<dbReference type="EMBL" id="JACJIA010000001">
    <property type="protein sequence ID" value="MBA8949041.1"/>
    <property type="molecule type" value="Genomic_DNA"/>
</dbReference>
<evidence type="ECO:0000313" key="4">
    <source>
        <dbReference type="EMBL" id="MBA8949041.1"/>
    </source>
</evidence>
<reference evidence="4 5" key="1">
    <citation type="submission" date="2020-08" db="EMBL/GenBank/DDBJ databases">
        <title>Genomic Encyclopedia of Type Strains, Phase IV (KMG-IV): sequencing the most valuable type-strain genomes for metagenomic binning, comparative biology and taxonomic classification.</title>
        <authorList>
            <person name="Goeker M."/>
        </authorList>
    </citation>
    <scope>NUCLEOTIDE SEQUENCE [LARGE SCALE GENOMIC DNA]</scope>
    <source>
        <strain evidence="4 5">DSM 44197</strain>
    </source>
</reference>
<dbReference type="Gene3D" id="3.50.50.60">
    <property type="entry name" value="FAD/NAD(P)-binding domain"/>
    <property type="match status" value="1"/>
</dbReference>
<evidence type="ECO:0000259" key="3">
    <source>
        <dbReference type="Pfam" id="PF01494"/>
    </source>
</evidence>
<dbReference type="PANTHER" id="PTHR13789">
    <property type="entry name" value="MONOOXYGENASE"/>
    <property type="match status" value="1"/>
</dbReference>
<keyword evidence="2" id="KW-0503">Monooxygenase</keyword>
<dbReference type="InterPro" id="IPR002938">
    <property type="entry name" value="FAD-bd"/>
</dbReference>
<evidence type="ECO:0000256" key="1">
    <source>
        <dbReference type="ARBA" id="ARBA00023002"/>
    </source>
</evidence>
<dbReference type="Pfam" id="PF01494">
    <property type="entry name" value="FAD_binding_3"/>
    <property type="match status" value="1"/>
</dbReference>
<dbReference type="RefSeq" id="WP_182841559.1">
    <property type="nucleotide sequence ID" value="NZ_BAAALP010000008.1"/>
</dbReference>
<gene>
    <name evidence="4" type="ORF">HNR61_000639</name>
</gene>
<sequence length="376" mass="39405">MPHAIVVGGGVGGLTVTAALHRKGWTVTLYERAASLEPVGSGLALGPNALRALDTIDAGDAMRKLAAFQGEGGLRSWKGGWLNRTTAETAAARYGDPTVVSLRSALVDVLLDRVPPDSLRLGAEVESVDPETGEVVTAGGAERADLVVAADGINSRIRAALFPGHPAPRSVGLTAWRFLTPAVPDPRPTETWGRGRVFGVMPIADGEIYCYATAPAVPGTTVPDEKAELDRLFGDWHDPIPALVANADPARVLRNDIHDMAEPLPSYHRGRVALLGDAAHPMTPNLGQGACQAIEDAVVLAHEVTDGGGLPAYTAARLPRTTGIVRRSHNLARLSGLSAPPLAALRDTAIRAANLLGPGALLKQADSLFMWQPPRA</sequence>
<accession>A0A7W3LJ20</accession>
<organism evidence="4 5">
    <name type="scientific">Actinomadura namibiensis</name>
    <dbReference type="NCBI Taxonomy" id="182080"/>
    <lineage>
        <taxon>Bacteria</taxon>
        <taxon>Bacillati</taxon>
        <taxon>Actinomycetota</taxon>
        <taxon>Actinomycetes</taxon>
        <taxon>Streptosporangiales</taxon>
        <taxon>Thermomonosporaceae</taxon>
        <taxon>Actinomadura</taxon>
    </lineage>
</organism>
<dbReference type="Proteomes" id="UP000572680">
    <property type="component" value="Unassembled WGS sequence"/>
</dbReference>
<proteinExistence type="predicted"/>
<dbReference type="SUPFAM" id="SSF51905">
    <property type="entry name" value="FAD/NAD(P)-binding domain"/>
    <property type="match status" value="1"/>
</dbReference>
<protein>
    <submittedName>
        <fullName evidence="4">2-polyprenyl-6-methoxyphenol hydroxylase-like FAD-dependent oxidoreductase</fullName>
    </submittedName>
</protein>
<dbReference type="AlphaFoldDB" id="A0A7W3LJ20"/>
<name>A0A7W3LJ20_ACTNM</name>
<feature type="domain" description="FAD-binding" evidence="3">
    <location>
        <begin position="4"/>
        <end position="327"/>
    </location>
</feature>
<evidence type="ECO:0000313" key="5">
    <source>
        <dbReference type="Proteomes" id="UP000572680"/>
    </source>
</evidence>
<dbReference type="GO" id="GO:0004497">
    <property type="term" value="F:monooxygenase activity"/>
    <property type="evidence" value="ECO:0007669"/>
    <property type="project" value="UniProtKB-KW"/>
</dbReference>
<dbReference type="PRINTS" id="PR00420">
    <property type="entry name" value="RNGMNOXGNASE"/>
</dbReference>
<dbReference type="InterPro" id="IPR050493">
    <property type="entry name" value="FAD-dep_Monooxygenase_BioMet"/>
</dbReference>